<name>A0A7H9BFP3_9NEIS</name>
<dbReference type="GO" id="GO:0016810">
    <property type="term" value="F:hydrolase activity, acting on carbon-nitrogen (but not peptide) bonds"/>
    <property type="evidence" value="ECO:0007669"/>
    <property type="project" value="InterPro"/>
</dbReference>
<protein>
    <submittedName>
        <fullName evidence="1">Uncharacterized protein</fullName>
    </submittedName>
</protein>
<dbReference type="Proteomes" id="UP000509597">
    <property type="component" value="Chromosome"/>
</dbReference>
<dbReference type="InterPro" id="IPR011059">
    <property type="entry name" value="Metal-dep_hydrolase_composite"/>
</dbReference>
<dbReference type="EMBL" id="CP058627">
    <property type="protein sequence ID" value="QLG87449.1"/>
    <property type="molecule type" value="Genomic_DNA"/>
</dbReference>
<keyword evidence="2" id="KW-1185">Reference proteome</keyword>
<dbReference type="KEGG" id="chiz:HQ393_03820"/>
<organism evidence="1 2">
    <name type="scientific">Chitinibacter bivalviorum</name>
    <dbReference type="NCBI Taxonomy" id="2739434"/>
    <lineage>
        <taxon>Bacteria</taxon>
        <taxon>Pseudomonadati</taxon>
        <taxon>Pseudomonadota</taxon>
        <taxon>Betaproteobacteria</taxon>
        <taxon>Neisseriales</taxon>
        <taxon>Chitinibacteraceae</taxon>
        <taxon>Chitinibacter</taxon>
    </lineage>
</organism>
<gene>
    <name evidence="1" type="ORF">HQ393_03820</name>
</gene>
<accession>A0A7H9BFP3</accession>
<evidence type="ECO:0000313" key="1">
    <source>
        <dbReference type="EMBL" id="QLG87449.1"/>
    </source>
</evidence>
<evidence type="ECO:0000313" key="2">
    <source>
        <dbReference type="Proteomes" id="UP000509597"/>
    </source>
</evidence>
<proteinExistence type="predicted"/>
<sequence length="80" mass="8457">MNPLQPRAEAIAVRDGKFIAIGSQAEVARLAGSSARIDKTFAGKVKPTTLPALKPQAAASDLQQESTQTLVALVSHKHDH</sequence>
<dbReference type="AlphaFoldDB" id="A0A7H9BFP3"/>
<dbReference type="Gene3D" id="2.30.40.10">
    <property type="entry name" value="Urease, subunit C, domain 1"/>
    <property type="match status" value="1"/>
</dbReference>
<dbReference type="RefSeq" id="WP_179357532.1">
    <property type="nucleotide sequence ID" value="NZ_CP058627.1"/>
</dbReference>
<reference evidence="1 2" key="1">
    <citation type="submission" date="2020-07" db="EMBL/GenBank/DDBJ databases">
        <title>Complete genome sequence of Chitinibacter sp. 2T18.</title>
        <authorList>
            <person name="Bae J.-W."/>
            <person name="Choi J.-W."/>
        </authorList>
    </citation>
    <scope>NUCLEOTIDE SEQUENCE [LARGE SCALE GENOMIC DNA]</scope>
    <source>
        <strain evidence="1 2">2T18</strain>
    </source>
</reference>